<reference evidence="1" key="1">
    <citation type="journal article" date="2021" name="Proc. Natl. Acad. Sci. U.S.A.">
        <title>A Catalog of Tens of Thousands of Viruses from Human Metagenomes Reveals Hidden Associations with Chronic Diseases.</title>
        <authorList>
            <person name="Tisza M.J."/>
            <person name="Buck C.B."/>
        </authorList>
    </citation>
    <scope>NUCLEOTIDE SEQUENCE</scope>
    <source>
        <strain evidence="1">CtVeR24</strain>
    </source>
</reference>
<protein>
    <submittedName>
        <fullName evidence="1">Uncharacterized protein</fullName>
    </submittedName>
</protein>
<accession>A0A8S5SX79</accession>
<dbReference type="PROSITE" id="PS51257">
    <property type="entry name" value="PROKAR_LIPOPROTEIN"/>
    <property type="match status" value="1"/>
</dbReference>
<evidence type="ECO:0000313" key="1">
    <source>
        <dbReference type="EMBL" id="DAF55625.1"/>
    </source>
</evidence>
<name>A0A8S5SX79_9CAUD</name>
<sequence>MCKQLSHIYHFSISCTSKVGCCILRRFYYSCATFQKIICKQ</sequence>
<organism evidence="1">
    <name type="scientific">Myoviridae sp. ctVeR24</name>
    <dbReference type="NCBI Taxonomy" id="2827689"/>
    <lineage>
        <taxon>Viruses</taxon>
        <taxon>Duplodnaviria</taxon>
        <taxon>Heunggongvirae</taxon>
        <taxon>Uroviricota</taxon>
        <taxon>Caudoviricetes</taxon>
    </lineage>
</organism>
<proteinExistence type="predicted"/>
<dbReference type="EMBL" id="BK032695">
    <property type="protein sequence ID" value="DAF55625.1"/>
    <property type="molecule type" value="Genomic_DNA"/>
</dbReference>